<dbReference type="RefSeq" id="WP_137263173.1">
    <property type="nucleotide sequence ID" value="NZ_SZQL01000016.1"/>
</dbReference>
<dbReference type="GO" id="GO:0006552">
    <property type="term" value="P:L-leucine catabolic process"/>
    <property type="evidence" value="ECO:0007669"/>
    <property type="project" value="TreeGrafter"/>
</dbReference>
<dbReference type="SUPFAM" id="SSF51569">
    <property type="entry name" value="Aldolase"/>
    <property type="match status" value="1"/>
</dbReference>
<dbReference type="InterPro" id="IPR000891">
    <property type="entry name" value="PYR_CT"/>
</dbReference>
<dbReference type="Proteomes" id="UP000305848">
    <property type="component" value="Unassembled WGS sequence"/>
</dbReference>
<dbReference type="InterPro" id="IPR013785">
    <property type="entry name" value="Aldolase_TIM"/>
</dbReference>
<dbReference type="EMBL" id="SZQL01000016">
    <property type="protein sequence ID" value="TKK66116.1"/>
    <property type="molecule type" value="Genomic_DNA"/>
</dbReference>
<accession>A0A4U3KY86</accession>
<evidence type="ECO:0000256" key="1">
    <source>
        <dbReference type="ARBA" id="ARBA00009405"/>
    </source>
</evidence>
<feature type="domain" description="Pyruvate carboxyltransferase" evidence="4">
    <location>
        <begin position="8"/>
        <end position="278"/>
    </location>
</feature>
<name>A0A4U3KY86_9BACT</name>
<dbReference type="Pfam" id="PF00682">
    <property type="entry name" value="HMGL-like"/>
    <property type="match status" value="1"/>
</dbReference>
<dbReference type="GO" id="GO:0046951">
    <property type="term" value="P:ketone body biosynthetic process"/>
    <property type="evidence" value="ECO:0007669"/>
    <property type="project" value="TreeGrafter"/>
</dbReference>
<reference evidence="5 6" key="1">
    <citation type="submission" date="2019-05" db="EMBL/GenBank/DDBJ databases">
        <title>Panacibacter sp. strain 17mud1-8 Genome sequencing and assembly.</title>
        <authorList>
            <person name="Chhetri G."/>
        </authorList>
    </citation>
    <scope>NUCLEOTIDE SEQUENCE [LARGE SCALE GENOMIC DNA]</scope>
    <source>
        <strain evidence="5 6">17mud1-8</strain>
    </source>
</reference>
<evidence type="ECO:0000256" key="2">
    <source>
        <dbReference type="ARBA" id="ARBA00022723"/>
    </source>
</evidence>
<dbReference type="PANTHER" id="PTHR42738:SF7">
    <property type="entry name" value="HYDROXYMETHYLGLUTARYL-COA LYASE"/>
    <property type="match status" value="1"/>
</dbReference>
<evidence type="ECO:0000313" key="5">
    <source>
        <dbReference type="EMBL" id="TKK66116.1"/>
    </source>
</evidence>
<organism evidence="5 6">
    <name type="scientific">Ilyomonas limi</name>
    <dbReference type="NCBI Taxonomy" id="2575867"/>
    <lineage>
        <taxon>Bacteria</taxon>
        <taxon>Pseudomonadati</taxon>
        <taxon>Bacteroidota</taxon>
        <taxon>Chitinophagia</taxon>
        <taxon>Chitinophagales</taxon>
        <taxon>Chitinophagaceae</taxon>
        <taxon>Ilyomonas</taxon>
    </lineage>
</organism>
<dbReference type="GO" id="GO:0004419">
    <property type="term" value="F:hydroxymethylglutaryl-CoA lyase activity"/>
    <property type="evidence" value="ECO:0007669"/>
    <property type="project" value="TreeGrafter"/>
</dbReference>
<dbReference type="AlphaFoldDB" id="A0A4U3KY86"/>
<protein>
    <submittedName>
        <fullName evidence="5">Hydroxymethylglutaryl-CoA lyase</fullName>
    </submittedName>
</protein>
<dbReference type="GO" id="GO:0046872">
    <property type="term" value="F:metal ion binding"/>
    <property type="evidence" value="ECO:0007669"/>
    <property type="project" value="UniProtKB-KW"/>
</dbReference>
<keyword evidence="3 5" id="KW-0456">Lyase</keyword>
<proteinExistence type="inferred from homology"/>
<dbReference type="Gene3D" id="3.20.20.70">
    <property type="entry name" value="Aldolase class I"/>
    <property type="match status" value="1"/>
</dbReference>
<dbReference type="PANTHER" id="PTHR42738">
    <property type="entry name" value="HYDROXYMETHYLGLUTARYL-COA LYASE"/>
    <property type="match status" value="1"/>
</dbReference>
<sequence>MALPNNGAIKIIECPRDAMQGWQHFITTEDKIRYLNSLLQVGFDILDFGSFVSPKAIPQMRDTKEVIPHLDLSITATKLLAIVANLRGAEEAVQYDEITYLGFPFSISLTFQLRNTNSTIEQSLQTVEAIQRLCLKHRKTLVIYLSMGFGNPYNDEYNADILLQYADEMVQRNVHIISLADTVGLATPEQIYFALNTLIPQYSNVEFGVHLHTTATNYKYKLQAALEAGCSRFDGALKGIGGCPMAQDALVGNMPTEKMIYFFEQQAIPTYINKQALAESMAIASEIFV</sequence>
<keyword evidence="6" id="KW-1185">Reference proteome</keyword>
<comment type="similarity">
    <text evidence="1">Belongs to the HMG-CoA lyase family.</text>
</comment>
<dbReference type="PROSITE" id="PS50991">
    <property type="entry name" value="PYR_CT"/>
    <property type="match status" value="1"/>
</dbReference>
<evidence type="ECO:0000256" key="3">
    <source>
        <dbReference type="ARBA" id="ARBA00023239"/>
    </source>
</evidence>
<gene>
    <name evidence="5" type="ORF">FC093_17820</name>
</gene>
<evidence type="ECO:0000259" key="4">
    <source>
        <dbReference type="PROSITE" id="PS50991"/>
    </source>
</evidence>
<dbReference type="OrthoDB" id="9784013at2"/>
<comment type="caution">
    <text evidence="5">The sequence shown here is derived from an EMBL/GenBank/DDBJ whole genome shotgun (WGS) entry which is preliminary data.</text>
</comment>
<dbReference type="InterPro" id="IPR043594">
    <property type="entry name" value="HMGL"/>
</dbReference>
<keyword evidence="2" id="KW-0479">Metal-binding</keyword>
<dbReference type="CDD" id="cd07938">
    <property type="entry name" value="DRE_TIM_HMGL"/>
    <property type="match status" value="1"/>
</dbReference>
<evidence type="ECO:0000313" key="6">
    <source>
        <dbReference type="Proteomes" id="UP000305848"/>
    </source>
</evidence>